<dbReference type="SUPFAM" id="SSF56954">
    <property type="entry name" value="Outer membrane efflux proteins (OEP)"/>
    <property type="match status" value="1"/>
</dbReference>
<feature type="chain" id="PRO_5004898616" evidence="1">
    <location>
        <begin position="29"/>
        <end position="454"/>
    </location>
</feature>
<sequence length="454" mass="51829">MLFKYAIFQMVNKLFIYPVLLLCLSVLASVPTADANQTNLTSIHQHKLSLDALITKAVKQDLWLKSNQLSEQAANAQSVAVDNWADPNFSIALANVPIDSLSLNQEGMTQVKFGVSQMLPRGDSQQIQQQQWQNVAALHPIQRQLRQLQLTQQISLLWLEYALAQQIEQRINQDQVLFEQMVELAKARYASAIGQTRQQDIIRAELELSQLHEKRLLQQQKQQNIQAQLAQWLPDIFSYQLDTTAAEIVLNQPDMSTNWRFQQMSVIKKLMQHPQVQLLDNQFKSRALDVQLSEQAYKPQWMVNASYAYRADGAQMDRADFVSVGVSFDWPIFASNKQDQNNKAAIAKAEAVKTDKQFLLQTMYGQALAAAESYLLLQQRHQLYQDTLLDQSKQQAQAAITAYTNDDGDFAEVVRARIGELNTHIQSLQLHTQKLQQIVQLNYFFPVLSIQEAN</sequence>
<proteinExistence type="predicted"/>
<evidence type="ECO:0000313" key="3">
    <source>
        <dbReference type="Proteomes" id="UP000019276"/>
    </source>
</evidence>
<dbReference type="Gene3D" id="1.20.1600.10">
    <property type="entry name" value="Outer membrane efflux proteins (OEP)"/>
    <property type="match status" value="1"/>
</dbReference>
<organism evidence="2 3">
    <name type="scientific">Catenovulum agarivorans DS-2</name>
    <dbReference type="NCBI Taxonomy" id="1328313"/>
    <lineage>
        <taxon>Bacteria</taxon>
        <taxon>Pseudomonadati</taxon>
        <taxon>Pseudomonadota</taxon>
        <taxon>Gammaproteobacteria</taxon>
        <taxon>Alteromonadales</taxon>
        <taxon>Alteromonadaceae</taxon>
        <taxon>Catenovulum</taxon>
    </lineage>
</organism>
<dbReference type="PATRIC" id="fig|1328313.3.peg.1640"/>
<dbReference type="STRING" id="1328313.DS2_08028"/>
<comment type="caution">
    <text evidence="2">The sequence shown here is derived from an EMBL/GenBank/DDBJ whole genome shotgun (WGS) entry which is preliminary data.</text>
</comment>
<dbReference type="InterPro" id="IPR010131">
    <property type="entry name" value="MdtP/NodT-like"/>
</dbReference>
<accession>W7QYG7</accession>
<dbReference type="EMBL" id="ARZY01000012">
    <property type="protein sequence ID" value="EWH10405.1"/>
    <property type="molecule type" value="Genomic_DNA"/>
</dbReference>
<name>W7QYG7_9ALTE</name>
<evidence type="ECO:0000256" key="1">
    <source>
        <dbReference type="SAM" id="SignalP"/>
    </source>
</evidence>
<keyword evidence="3" id="KW-1185">Reference proteome</keyword>
<dbReference type="eggNOG" id="COG1538">
    <property type="taxonomic scope" value="Bacteria"/>
</dbReference>
<protein>
    <submittedName>
        <fullName evidence="2">Putative cation efflux protein</fullName>
    </submittedName>
</protein>
<dbReference type="PANTHER" id="PTHR30203">
    <property type="entry name" value="OUTER MEMBRANE CATION EFFLUX PROTEIN"/>
    <property type="match status" value="1"/>
</dbReference>
<evidence type="ECO:0000313" key="2">
    <source>
        <dbReference type="EMBL" id="EWH10405.1"/>
    </source>
</evidence>
<dbReference type="PANTHER" id="PTHR30203:SF23">
    <property type="entry name" value="OUTER MEMBRANE EFFLUX PROTEIN"/>
    <property type="match status" value="1"/>
</dbReference>
<keyword evidence="1" id="KW-0732">Signal</keyword>
<feature type="signal peptide" evidence="1">
    <location>
        <begin position="1"/>
        <end position="28"/>
    </location>
</feature>
<gene>
    <name evidence="2" type="ORF">DS2_08028</name>
</gene>
<reference evidence="2 3" key="1">
    <citation type="journal article" date="2014" name="Genome Announc.">
        <title>Draft Genome Sequence of the Agar-Degrading Bacterium Catenovulum sp. Strain DS-2, Isolated from Intestines of Haliotis diversicolor.</title>
        <authorList>
            <person name="Shan D."/>
            <person name="Li X."/>
            <person name="Gu Z."/>
            <person name="Wei G."/>
            <person name="Gao Z."/>
            <person name="Shao Z."/>
        </authorList>
    </citation>
    <scope>NUCLEOTIDE SEQUENCE [LARGE SCALE GENOMIC DNA]</scope>
    <source>
        <strain evidence="2 3">DS-2</strain>
    </source>
</reference>
<dbReference type="AlphaFoldDB" id="W7QYG7"/>
<dbReference type="Proteomes" id="UP000019276">
    <property type="component" value="Unassembled WGS sequence"/>
</dbReference>
<dbReference type="GO" id="GO:0015562">
    <property type="term" value="F:efflux transmembrane transporter activity"/>
    <property type="evidence" value="ECO:0007669"/>
    <property type="project" value="InterPro"/>
</dbReference>